<feature type="domain" description="DUF3347" evidence="1">
    <location>
        <begin position="51"/>
        <end position="137"/>
    </location>
</feature>
<dbReference type="OrthoDB" id="5513217at2"/>
<sequence length="208" mass="23390">MKKLLILVLMLAAAFLIYRFAFKKKRAPREKPVPVAVSEQSAGFNQSMNSILSSYYRMTEGFVNWDTAAVGSAATGLETALKQLNVEELKKDTTIYQTALYPLELAKTNTATIAAGRDWTERRHALNDLSDNIRTLLLTIKYDQAPVYWQECPMAFGEGESGDWLSSKAEIINPYLGNKDPKYGKSMLNCGENKMTIDFTKRDSARLK</sequence>
<protein>
    <recommendedName>
        <fullName evidence="1">DUF3347 domain-containing protein</fullName>
    </recommendedName>
</protein>
<reference evidence="2 3" key="1">
    <citation type="submission" date="2016-05" db="EMBL/GenBank/DDBJ databases">
        <title>Niabella ginsenosidivorans BS26 whole genome sequencing.</title>
        <authorList>
            <person name="Im W.T."/>
            <person name="Siddiqi M.Z."/>
        </authorList>
    </citation>
    <scope>NUCLEOTIDE SEQUENCE [LARGE SCALE GENOMIC DNA]</scope>
    <source>
        <strain evidence="2 3">BS26</strain>
    </source>
</reference>
<dbReference type="EMBL" id="CP015772">
    <property type="protein sequence ID" value="ANH80857.1"/>
    <property type="molecule type" value="Genomic_DNA"/>
</dbReference>
<dbReference type="RefSeq" id="WP_067754061.1">
    <property type="nucleotide sequence ID" value="NZ_CP015772.1"/>
</dbReference>
<dbReference type="InterPro" id="IPR021782">
    <property type="entry name" value="DUF3347"/>
</dbReference>
<dbReference type="Pfam" id="PF11827">
    <property type="entry name" value="DUF3347"/>
    <property type="match status" value="1"/>
</dbReference>
<organism evidence="2 3">
    <name type="scientific">Niabella ginsenosidivorans</name>
    <dbReference type="NCBI Taxonomy" id="1176587"/>
    <lineage>
        <taxon>Bacteria</taxon>
        <taxon>Pseudomonadati</taxon>
        <taxon>Bacteroidota</taxon>
        <taxon>Chitinophagia</taxon>
        <taxon>Chitinophagales</taxon>
        <taxon>Chitinophagaceae</taxon>
        <taxon>Niabella</taxon>
    </lineage>
</organism>
<name>A0A1A9HZL7_9BACT</name>
<gene>
    <name evidence="2" type="ORF">A8C56_07565</name>
</gene>
<accession>A0A1A9HZL7</accession>
<evidence type="ECO:0000313" key="3">
    <source>
        <dbReference type="Proteomes" id="UP000077667"/>
    </source>
</evidence>
<evidence type="ECO:0000259" key="1">
    <source>
        <dbReference type="Pfam" id="PF11827"/>
    </source>
</evidence>
<keyword evidence="3" id="KW-1185">Reference proteome</keyword>
<dbReference type="AlphaFoldDB" id="A0A1A9HZL7"/>
<dbReference type="Proteomes" id="UP000077667">
    <property type="component" value="Chromosome"/>
</dbReference>
<dbReference type="KEGG" id="nia:A8C56_07565"/>
<dbReference type="STRING" id="1176587.A8C56_07565"/>
<evidence type="ECO:0000313" key="2">
    <source>
        <dbReference type="EMBL" id="ANH80857.1"/>
    </source>
</evidence>
<proteinExistence type="predicted"/>